<comment type="caution">
    <text evidence="1">The sequence shown here is derived from an EMBL/GenBank/DDBJ whole genome shotgun (WGS) entry which is preliminary data.</text>
</comment>
<dbReference type="CDD" id="cd23734">
    <property type="entry name" value="RESC4"/>
    <property type="match status" value="1"/>
</dbReference>
<gene>
    <name evidence="1" type="ORF">ABB37_01808</name>
</gene>
<organism evidence="1 2">
    <name type="scientific">Leptomonas pyrrhocoris</name>
    <name type="common">Firebug parasite</name>
    <dbReference type="NCBI Taxonomy" id="157538"/>
    <lineage>
        <taxon>Eukaryota</taxon>
        <taxon>Discoba</taxon>
        <taxon>Euglenozoa</taxon>
        <taxon>Kinetoplastea</taxon>
        <taxon>Metakinetoplastina</taxon>
        <taxon>Trypanosomatida</taxon>
        <taxon>Trypanosomatidae</taxon>
        <taxon>Leishmaniinae</taxon>
        <taxon>Leptomonas</taxon>
    </lineage>
</organism>
<dbReference type="VEuPathDB" id="TriTrypDB:LpyrH10_02_7820"/>
<evidence type="ECO:0000313" key="2">
    <source>
        <dbReference type="Proteomes" id="UP000037923"/>
    </source>
</evidence>
<reference evidence="1 2" key="1">
    <citation type="submission" date="2015-07" db="EMBL/GenBank/DDBJ databases">
        <title>High-quality genome of monoxenous trypanosomatid Leptomonas pyrrhocoris.</title>
        <authorList>
            <person name="Flegontov P."/>
            <person name="Butenko A."/>
            <person name="Firsov S."/>
            <person name="Vlcek C."/>
            <person name="Logacheva M.D."/>
            <person name="Field M."/>
            <person name="Filatov D."/>
            <person name="Flegontova O."/>
            <person name="Gerasimov E."/>
            <person name="Jackson A.P."/>
            <person name="Kelly S."/>
            <person name="Opperdoes F."/>
            <person name="O'Reilly A."/>
            <person name="Votypka J."/>
            <person name="Yurchenko V."/>
            <person name="Lukes J."/>
        </authorList>
    </citation>
    <scope>NUCLEOTIDE SEQUENCE [LARGE SCALE GENOMIC DNA]</scope>
    <source>
        <strain evidence="1">H10</strain>
    </source>
</reference>
<dbReference type="AlphaFoldDB" id="A0A0M9G9J9"/>
<keyword evidence="2" id="KW-1185">Reference proteome</keyword>
<dbReference type="OMA" id="LQCTKRN"/>
<sequence>MSQVVVQLVRRLATPAVASALAKEELCLAFAAVAQLRPFSPDAPDAAAGSSAVAAEPLARRSLRVIPHCTPQELRMIALGASALPWSTTPALPTVVVDALVQGLHRHIANRNVAASSLSQHLAKAQRGHYVRLHDLLAVVTQAMDAGVFFNVTLHELITQHTESLAREGPILSAAAAEELIAVVCAYLGEEEGVALVRRIRAALTASPQAAVSTGVDVLDRCVVDQPLPLTPTRTASYARWSKHRSALLASLRPSSASPSSINDVVDPATTRRLKAQCDVLLLVQRLLRGTEAVRDEDLLKALEEVKVFQIYDPVTLRTLDDALQQRLTDVEKTPLTPAAAVACENVVYAQAQRLPRTLAMLRARDAASESMKTSDGATTTTTAASSSSAKALQHLPVIQSVYQKALAGATVSDKDLFLVGDNTNAYGADEVAQAIFVFAHTRDIPSNFIAVLATTVATLTLDGVLALLRATRHDRAGALRTVVEACLRNSTHMQQCIAGASVASLVALVEVLSQPPTRRTTTPKETTALEAQLRELALAQLHLHVEAMPWGSLLCVVRGIGKLPGTQDTVQAACDRLTAHLEAANPGKGAAMTLATNAASPSSLLGISKYLELVDALQSGDVVNEPLLDGLAAALAAYFTALSTSAADDARHAAFLRFVLLELRYESPELAEVVAGVVQTVGRADDWAAVPTELLVSAVLFTFDRCNVSSFSSSAFALPHLALQHIAQSRRLSESVTAGLATAVVEILSRLPVADADNAAVTYCVQALLPIGASLTPITAARLISVAYRTASRAASAPAVPQELYDAVTEHVRGLPPDIFTSLCLSVSSPSFDEALANRLVEVLPRVADQLTPRQLSRCVFGLGEMRGAGQRLSHQVMSEDLSDYAVDNVELFTSGRDIASLLHGFAKLQCTKRHLYSTFARQVNRRCVRYTLDFNSISFLLFAFGSVKFVDAVLVNSLCTIFVDHADELAAPDLLMTLRGVSRMCLLNSQVYWRLGMQVAERADEFPLSAQCDLIHAYGFIEQQHSAMVAALAPRIAANVSALPSVSAAVDVLLSLWRMDYRVAVTEASKVIADHVVQHSSELSSSDLAKLCSIILDIHWAHGPLLDAIAARSIALKAEDGLEAGVARIVLDTLGSQHVFHLQARTELSQLARSASKEAVQLSGEEEAQLKLLISH</sequence>
<dbReference type="OrthoDB" id="246783at2759"/>
<name>A0A0M9G9J9_LEPPY</name>
<protein>
    <submittedName>
        <fullName evidence="1">Uncharacterized protein</fullName>
    </submittedName>
</protein>
<proteinExistence type="predicted"/>
<dbReference type="GeneID" id="26902103"/>
<dbReference type="RefSeq" id="XP_015663976.1">
    <property type="nucleotide sequence ID" value="XM_015798456.1"/>
</dbReference>
<dbReference type="Proteomes" id="UP000037923">
    <property type="component" value="Unassembled WGS sequence"/>
</dbReference>
<dbReference type="EMBL" id="LGTL01000002">
    <property type="protein sequence ID" value="KPA85537.1"/>
    <property type="molecule type" value="Genomic_DNA"/>
</dbReference>
<accession>A0A0M9G9J9</accession>
<evidence type="ECO:0000313" key="1">
    <source>
        <dbReference type="EMBL" id="KPA85537.1"/>
    </source>
</evidence>